<organism evidence="7 8">
    <name type="scientific">Solicola gregarius</name>
    <dbReference type="NCBI Taxonomy" id="2908642"/>
    <lineage>
        <taxon>Bacteria</taxon>
        <taxon>Bacillati</taxon>
        <taxon>Actinomycetota</taxon>
        <taxon>Actinomycetes</taxon>
        <taxon>Propionibacteriales</taxon>
        <taxon>Nocardioidaceae</taxon>
        <taxon>Solicola</taxon>
    </lineage>
</organism>
<name>A0AA46TGC6_9ACTN</name>
<comment type="subcellular location">
    <subcellularLocation>
        <location evidence="1">Membrane</location>
        <topology evidence="1">Multi-pass membrane protein</topology>
    </subcellularLocation>
</comment>
<evidence type="ECO:0000256" key="2">
    <source>
        <dbReference type="ARBA" id="ARBA00022692"/>
    </source>
</evidence>
<dbReference type="GO" id="GO:0005216">
    <property type="term" value="F:monoatomic ion channel activity"/>
    <property type="evidence" value="ECO:0007669"/>
    <property type="project" value="InterPro"/>
</dbReference>
<feature type="domain" description="Ion transport" evidence="6">
    <location>
        <begin position="12"/>
        <end position="114"/>
    </location>
</feature>
<evidence type="ECO:0000259" key="6">
    <source>
        <dbReference type="Pfam" id="PF00520"/>
    </source>
</evidence>
<dbReference type="Gene3D" id="1.20.120.350">
    <property type="entry name" value="Voltage-gated potassium channels. Chain C"/>
    <property type="match status" value="1"/>
</dbReference>
<dbReference type="KEGG" id="sgrg:L0C25_19770"/>
<sequence>MRLRTRLRQLTVVDVLMIVLAFVSVGLLLYADYGDVDEQEYQRLVIVDVSICAVFAIEFLWRWRRAGWRRSFFWRNWFEILGMIPLSYPALRSFRLLRVVVIVARLARLTDRTAGTPLSERLLSKALSPVVEQIKHPITLAVLEEVSEVLRAGQYNHNVARALEENRDELRAMILEKIKADRRMGRLSILPFHDRVIEASTDTSMRVILAVLEDPRTEELIADVLRENILQIRHDVRELGVAGAAREAESQ</sequence>
<gene>
    <name evidence="7" type="ORF">L0C25_19770</name>
</gene>
<evidence type="ECO:0000313" key="8">
    <source>
        <dbReference type="Proteomes" id="UP001164390"/>
    </source>
</evidence>
<evidence type="ECO:0000256" key="1">
    <source>
        <dbReference type="ARBA" id="ARBA00004141"/>
    </source>
</evidence>
<dbReference type="GO" id="GO:0016020">
    <property type="term" value="C:membrane"/>
    <property type="evidence" value="ECO:0007669"/>
    <property type="project" value="UniProtKB-SubCell"/>
</dbReference>
<evidence type="ECO:0000256" key="3">
    <source>
        <dbReference type="ARBA" id="ARBA00022989"/>
    </source>
</evidence>
<reference evidence="7" key="1">
    <citation type="submission" date="2022-01" db="EMBL/GenBank/DDBJ databases">
        <title>Nocardioidaceae gen. sp. A5X3R13.</title>
        <authorList>
            <person name="Lopez Marin M.A."/>
            <person name="Uhlik O."/>
        </authorList>
    </citation>
    <scope>NUCLEOTIDE SEQUENCE</scope>
    <source>
        <strain evidence="7">A5X3R13</strain>
    </source>
</reference>
<keyword evidence="8" id="KW-1185">Reference proteome</keyword>
<dbReference type="AlphaFoldDB" id="A0AA46TGC6"/>
<dbReference type="Proteomes" id="UP001164390">
    <property type="component" value="Chromosome"/>
</dbReference>
<evidence type="ECO:0000256" key="5">
    <source>
        <dbReference type="SAM" id="Phobius"/>
    </source>
</evidence>
<dbReference type="InterPro" id="IPR005821">
    <property type="entry name" value="Ion_trans_dom"/>
</dbReference>
<dbReference type="Pfam" id="PF00520">
    <property type="entry name" value="Ion_trans"/>
    <property type="match status" value="1"/>
</dbReference>
<proteinExistence type="predicted"/>
<keyword evidence="3 5" id="KW-1133">Transmembrane helix</keyword>
<accession>A0AA46TGC6</accession>
<evidence type="ECO:0000313" key="7">
    <source>
        <dbReference type="EMBL" id="UYM04750.1"/>
    </source>
</evidence>
<protein>
    <submittedName>
        <fullName evidence="7">Ion transporter</fullName>
    </submittedName>
</protein>
<feature type="transmembrane region" description="Helical" evidence="5">
    <location>
        <begin position="43"/>
        <end position="61"/>
    </location>
</feature>
<dbReference type="InterPro" id="IPR027359">
    <property type="entry name" value="Volt_channel_dom_sf"/>
</dbReference>
<dbReference type="RefSeq" id="WP_271633508.1">
    <property type="nucleotide sequence ID" value="NZ_CP094970.1"/>
</dbReference>
<dbReference type="EMBL" id="CP094970">
    <property type="protein sequence ID" value="UYM04750.1"/>
    <property type="molecule type" value="Genomic_DNA"/>
</dbReference>
<dbReference type="SUPFAM" id="SSF81324">
    <property type="entry name" value="Voltage-gated potassium channels"/>
    <property type="match status" value="1"/>
</dbReference>
<keyword evidence="4 5" id="KW-0472">Membrane</keyword>
<evidence type="ECO:0000256" key="4">
    <source>
        <dbReference type="ARBA" id="ARBA00023136"/>
    </source>
</evidence>
<feature type="transmembrane region" description="Helical" evidence="5">
    <location>
        <begin position="12"/>
        <end position="31"/>
    </location>
</feature>
<keyword evidence="2 5" id="KW-0812">Transmembrane</keyword>